<dbReference type="InterPro" id="IPR043519">
    <property type="entry name" value="NT_sf"/>
</dbReference>
<organism evidence="1 2">
    <name type="scientific">Anabaena azotica FACHB-119</name>
    <dbReference type="NCBI Taxonomy" id="947527"/>
    <lineage>
        <taxon>Bacteria</taxon>
        <taxon>Bacillati</taxon>
        <taxon>Cyanobacteriota</taxon>
        <taxon>Cyanophyceae</taxon>
        <taxon>Nostocales</taxon>
        <taxon>Nostocaceae</taxon>
        <taxon>Anabaena</taxon>
        <taxon>Anabaena azotica</taxon>
    </lineage>
</organism>
<reference evidence="1 2" key="1">
    <citation type="journal article" date="2020" name="ISME J.">
        <title>Comparative genomics reveals insights into cyanobacterial evolution and habitat adaptation.</title>
        <authorList>
            <person name="Chen M.Y."/>
            <person name="Teng W.K."/>
            <person name="Zhao L."/>
            <person name="Hu C.X."/>
            <person name="Zhou Y.K."/>
            <person name="Han B.P."/>
            <person name="Song L.R."/>
            <person name="Shu W.S."/>
        </authorList>
    </citation>
    <scope>NUCLEOTIDE SEQUENCE [LARGE SCALE GENOMIC DNA]</scope>
    <source>
        <strain evidence="1 2">FACHB-119</strain>
    </source>
</reference>
<evidence type="ECO:0000313" key="2">
    <source>
        <dbReference type="Proteomes" id="UP000661112"/>
    </source>
</evidence>
<proteinExistence type="predicted"/>
<comment type="caution">
    <text evidence="1">The sequence shown here is derived from an EMBL/GenBank/DDBJ whole genome shotgun (WGS) entry which is preliminary data.</text>
</comment>
<dbReference type="PANTHER" id="PTHR34822">
    <property type="entry name" value="GRPB DOMAIN PROTEIN (AFU_ORTHOLOGUE AFUA_1G01530)"/>
    <property type="match status" value="1"/>
</dbReference>
<dbReference type="Gene3D" id="3.30.460.10">
    <property type="entry name" value="Beta Polymerase, domain 2"/>
    <property type="match status" value="1"/>
</dbReference>
<accession>A0ABR8CWF6</accession>
<dbReference type="Pfam" id="PF04229">
    <property type="entry name" value="GrpB"/>
    <property type="match status" value="1"/>
</dbReference>
<name>A0ABR8CWF6_9NOST</name>
<gene>
    <name evidence="1" type="ORF">H6G83_01295</name>
</gene>
<sequence>MKVEVVPHDAAWRSKFADESNLITPALGNNLVRIHHIGSTSIPGIYAKPIIDILVEVKDITKVDEQNAAMITLGYEAMGEFGIPGRRYFRKHTESQRSHHVHIFTANSPEVERHLAFRDYMIAHPEDAQKYSQLKRELAKLYPEDIYAYMDGKDGFIKEMECKALAWQAAKNSFTCKLL</sequence>
<dbReference type="SUPFAM" id="SSF81301">
    <property type="entry name" value="Nucleotidyltransferase"/>
    <property type="match status" value="1"/>
</dbReference>
<evidence type="ECO:0000313" key="1">
    <source>
        <dbReference type="EMBL" id="MBD2499260.1"/>
    </source>
</evidence>
<keyword evidence="2" id="KW-1185">Reference proteome</keyword>
<dbReference type="RefSeq" id="WP_190465827.1">
    <property type="nucleotide sequence ID" value="NZ_JACJSG010000001.1"/>
</dbReference>
<dbReference type="Proteomes" id="UP000661112">
    <property type="component" value="Unassembled WGS sequence"/>
</dbReference>
<dbReference type="EMBL" id="JACJSG010000001">
    <property type="protein sequence ID" value="MBD2499260.1"/>
    <property type="molecule type" value="Genomic_DNA"/>
</dbReference>
<dbReference type="InterPro" id="IPR007344">
    <property type="entry name" value="GrpB/CoaE"/>
</dbReference>
<protein>
    <submittedName>
        <fullName evidence="1">GrpB family protein</fullName>
    </submittedName>
</protein>
<dbReference type="PANTHER" id="PTHR34822:SF1">
    <property type="entry name" value="GRPB FAMILY PROTEIN"/>
    <property type="match status" value="1"/>
</dbReference>